<dbReference type="EMBL" id="JBBPCO010000011">
    <property type="protein sequence ID" value="MEK8090300.1"/>
    <property type="molecule type" value="Genomic_DNA"/>
</dbReference>
<dbReference type="SUPFAM" id="SSF46955">
    <property type="entry name" value="Putative DNA-binding domain"/>
    <property type="match status" value="1"/>
</dbReference>
<proteinExistence type="predicted"/>
<dbReference type="PANTHER" id="PTHR30204:SF15">
    <property type="entry name" value="BLL5018 PROTEIN"/>
    <property type="match status" value="1"/>
</dbReference>
<dbReference type="InterPro" id="IPR009061">
    <property type="entry name" value="DNA-bd_dom_put_sf"/>
</dbReference>
<dbReference type="Gene3D" id="1.10.1660.10">
    <property type="match status" value="1"/>
</dbReference>
<dbReference type="Pfam" id="PF13411">
    <property type="entry name" value="MerR_1"/>
    <property type="match status" value="1"/>
</dbReference>
<dbReference type="CDD" id="cd04765">
    <property type="entry name" value="HTH_MlrA-like_sg2"/>
    <property type="match status" value="1"/>
</dbReference>
<reference evidence="3 4" key="1">
    <citation type="submission" date="2024-04" db="EMBL/GenBank/DDBJ databases">
        <authorList>
            <person name="Abashina T."/>
            <person name="Shaikin A."/>
        </authorList>
    </citation>
    <scope>NUCLEOTIDE SEQUENCE [LARGE SCALE GENOMIC DNA]</scope>
    <source>
        <strain evidence="3 4">AAFK</strain>
    </source>
</reference>
<comment type="caution">
    <text evidence="3">The sequence shown here is derived from an EMBL/GenBank/DDBJ whole genome shotgun (WGS) entry which is preliminary data.</text>
</comment>
<dbReference type="InterPro" id="IPR000551">
    <property type="entry name" value="MerR-type_HTH_dom"/>
</dbReference>
<keyword evidence="4" id="KW-1185">Reference proteome</keyword>
<evidence type="ECO:0000259" key="2">
    <source>
        <dbReference type="PROSITE" id="PS50937"/>
    </source>
</evidence>
<dbReference type="SMART" id="SM00422">
    <property type="entry name" value="HTH_MERR"/>
    <property type="match status" value="1"/>
</dbReference>
<sequence>MEIPERNKAALPPIPAKLYFSIGEAADLCGVKAHVLRYWEQEFPVLSPVKRRGNRRYYREADILLARQIRDLLYNQGFTIQGARDRLQADSLSQGTQSARMPDLAAVRRQLQEILDLCRS</sequence>
<evidence type="ECO:0000256" key="1">
    <source>
        <dbReference type="ARBA" id="ARBA00023125"/>
    </source>
</evidence>
<name>A0ABU9DC45_9PROT</name>
<dbReference type="PROSITE" id="PS50937">
    <property type="entry name" value="HTH_MERR_2"/>
    <property type="match status" value="1"/>
</dbReference>
<dbReference type="Proteomes" id="UP001446205">
    <property type="component" value="Unassembled WGS sequence"/>
</dbReference>
<keyword evidence="1" id="KW-0238">DNA-binding</keyword>
<dbReference type="PANTHER" id="PTHR30204">
    <property type="entry name" value="REDOX-CYCLING DRUG-SENSING TRANSCRIPTIONAL ACTIVATOR SOXR"/>
    <property type="match status" value="1"/>
</dbReference>
<organism evidence="3 4">
    <name type="scientific">Thermithiobacillus plumbiphilus</name>
    <dbReference type="NCBI Taxonomy" id="1729899"/>
    <lineage>
        <taxon>Bacteria</taxon>
        <taxon>Pseudomonadati</taxon>
        <taxon>Pseudomonadota</taxon>
        <taxon>Acidithiobacillia</taxon>
        <taxon>Acidithiobacillales</taxon>
        <taxon>Thermithiobacillaceae</taxon>
        <taxon>Thermithiobacillus</taxon>
    </lineage>
</organism>
<feature type="domain" description="HTH merR-type" evidence="2">
    <location>
        <begin position="19"/>
        <end position="89"/>
    </location>
</feature>
<protein>
    <submittedName>
        <fullName evidence="3">MerR family transcriptional regulator</fullName>
    </submittedName>
</protein>
<dbReference type="RefSeq" id="WP_341371357.1">
    <property type="nucleotide sequence ID" value="NZ_JBBPCO010000011.1"/>
</dbReference>
<evidence type="ECO:0000313" key="3">
    <source>
        <dbReference type="EMBL" id="MEK8090300.1"/>
    </source>
</evidence>
<dbReference type="InterPro" id="IPR047057">
    <property type="entry name" value="MerR_fam"/>
</dbReference>
<gene>
    <name evidence="3" type="ORF">WOB96_11065</name>
</gene>
<accession>A0ABU9DC45</accession>
<evidence type="ECO:0000313" key="4">
    <source>
        <dbReference type="Proteomes" id="UP001446205"/>
    </source>
</evidence>